<sequence length="196" mass="23036">MKPILFLALFLISFAGISQSTREIIKDFDGDRIRDTVYIDSDLDKLFCVLSINDFKKTASQEIRSLNFGNTLVETPNGFEFWNDYGRSGFINEFKYDSKTRKMQLVKIKRTDYDIDRNKYGPEVRYGSGKTSINLVTNKYVGDFYVVRDEKLKKLPTIYSELVFPTTYLESFSDMIYFEYEKMCLELYEMAKKETP</sequence>
<dbReference type="OrthoDB" id="1439845at2"/>
<accession>A0A1G7FQ98</accession>
<keyword evidence="2" id="KW-1185">Reference proteome</keyword>
<evidence type="ECO:0000313" key="1">
    <source>
        <dbReference type="EMBL" id="SDE78038.1"/>
    </source>
</evidence>
<dbReference type="AlphaFoldDB" id="A0A1G7FQ98"/>
<evidence type="ECO:0000313" key="2">
    <source>
        <dbReference type="Proteomes" id="UP000199321"/>
    </source>
</evidence>
<dbReference type="STRING" id="227084.SAMN05421855_102700"/>
<dbReference type="RefSeq" id="WP_093143541.1">
    <property type="nucleotide sequence ID" value="NZ_BMWO01000002.1"/>
</dbReference>
<name>A0A1G7FQ98_9FLAO</name>
<dbReference type="Proteomes" id="UP000199321">
    <property type="component" value="Unassembled WGS sequence"/>
</dbReference>
<proteinExistence type="predicted"/>
<dbReference type="EMBL" id="FNBA01000002">
    <property type="protein sequence ID" value="SDE78038.1"/>
    <property type="molecule type" value="Genomic_DNA"/>
</dbReference>
<gene>
    <name evidence="1" type="ORF">SAMN05421855_102700</name>
</gene>
<protein>
    <submittedName>
        <fullName evidence="1">Uncharacterized protein</fullName>
    </submittedName>
</protein>
<reference evidence="1 2" key="1">
    <citation type="submission" date="2016-10" db="EMBL/GenBank/DDBJ databases">
        <authorList>
            <person name="de Groot N.N."/>
        </authorList>
    </citation>
    <scope>NUCLEOTIDE SEQUENCE [LARGE SCALE GENOMIC DNA]</scope>
    <source>
        <strain evidence="1 2">DSM 16195</strain>
    </source>
</reference>
<organism evidence="1 2">
    <name type="scientific">Ulvibacter litoralis</name>
    <dbReference type="NCBI Taxonomy" id="227084"/>
    <lineage>
        <taxon>Bacteria</taxon>
        <taxon>Pseudomonadati</taxon>
        <taxon>Bacteroidota</taxon>
        <taxon>Flavobacteriia</taxon>
        <taxon>Flavobacteriales</taxon>
        <taxon>Flavobacteriaceae</taxon>
        <taxon>Ulvibacter</taxon>
    </lineage>
</organism>